<dbReference type="FunFam" id="3.30.70.2740:FF:000001">
    <property type="entry name" value="D-lactate dehydrogenase mitochondrial"/>
    <property type="match status" value="1"/>
</dbReference>
<protein>
    <recommendedName>
        <fullName evidence="6">D-lactate dehydrogenase (cytochrome)</fullName>
        <ecNumber evidence="6">1.1.2.4</ecNumber>
    </recommendedName>
</protein>
<evidence type="ECO:0000259" key="7">
    <source>
        <dbReference type="PROSITE" id="PS51387"/>
    </source>
</evidence>
<comment type="cofactor">
    <cofactor evidence="1">
        <name>FAD</name>
        <dbReference type="ChEBI" id="CHEBI:57692"/>
    </cofactor>
</comment>
<sequence>MNNIHSLDGQSGIVVADAGCILQTLQEYTAERGYLLPLDIGSKGSCQIGGNVATNAGGCYFNRFGGLHGTVCGMEVVLPQGQVIKLNLEGSDNIEGYGGCHRKDNTGYDLKHLFIGAEGTLGVITKVAMACPRLPNSKNVALLICESYAAVLEVLAAAKEELGEVLSAMELMDWSTLSLVQQHMSNKEEFMILNEILRFEGSQNQAPLYLLVETQGSNAEHDLSKMDSFQTRLFESSIISNGYIATDSKRIGSFWNIRESCNPSVALDGYVYKYDVSVPIEDYMEVAAEVKECLSSKASFPLAKVCVWGHLADGNAHVNVVTPGLFDKDEAFASYVDEAVYGSVLKRKGSISAEHGIGQSKRDILKRVKDKSALDVMVQLKAMFDPRGIMNPGKVLLSEGKSATSFDS</sequence>
<dbReference type="Proteomes" id="UP001530400">
    <property type="component" value="Unassembled WGS sequence"/>
</dbReference>
<dbReference type="InterPro" id="IPR016169">
    <property type="entry name" value="FAD-bd_PCMH_sub2"/>
</dbReference>
<keyword evidence="3" id="KW-0285">Flavoprotein</keyword>
<dbReference type="PANTHER" id="PTHR43716:SF1">
    <property type="entry name" value="D-2-HYDROXYGLUTARATE DEHYDROGENASE, MITOCHONDRIAL"/>
    <property type="match status" value="1"/>
</dbReference>
<dbReference type="Gene3D" id="1.10.45.10">
    <property type="entry name" value="Vanillyl-alcohol Oxidase, Chain A, domain 4"/>
    <property type="match status" value="1"/>
</dbReference>
<evidence type="ECO:0000256" key="4">
    <source>
        <dbReference type="ARBA" id="ARBA00022827"/>
    </source>
</evidence>
<dbReference type="SUPFAM" id="SSF56176">
    <property type="entry name" value="FAD-binding/transporter-associated domain-like"/>
    <property type="match status" value="1"/>
</dbReference>
<feature type="domain" description="FAD-binding PCMH-type" evidence="7">
    <location>
        <begin position="1"/>
        <end position="134"/>
    </location>
</feature>
<dbReference type="FunFam" id="1.10.45.10:FF:000001">
    <property type="entry name" value="D-lactate dehydrogenase mitochondrial"/>
    <property type="match status" value="1"/>
</dbReference>
<evidence type="ECO:0000313" key="8">
    <source>
        <dbReference type="EMBL" id="KAL3790989.1"/>
    </source>
</evidence>
<dbReference type="EMBL" id="JALLPJ020000476">
    <property type="protein sequence ID" value="KAL3790989.1"/>
    <property type="molecule type" value="Genomic_DNA"/>
</dbReference>
<dbReference type="EC" id="1.1.2.4" evidence="6"/>
<dbReference type="InterPro" id="IPR004113">
    <property type="entry name" value="FAD-bd_oxidored_4_C"/>
</dbReference>
<comment type="similarity">
    <text evidence="2">Belongs to the FAD-binding oxidoreductase/transferase type 4 family.</text>
</comment>
<gene>
    <name evidence="8" type="ORF">ACHAWO_004806</name>
</gene>
<comment type="caution">
    <text evidence="8">The sequence shown here is derived from an EMBL/GenBank/DDBJ whole genome shotgun (WGS) entry which is preliminary data.</text>
</comment>
<dbReference type="InterPro" id="IPR016166">
    <property type="entry name" value="FAD-bd_PCMH"/>
</dbReference>
<evidence type="ECO:0000256" key="1">
    <source>
        <dbReference type="ARBA" id="ARBA00001974"/>
    </source>
</evidence>
<keyword evidence="5" id="KW-0560">Oxidoreductase</keyword>
<accession>A0ABD3PSB6</accession>
<dbReference type="Pfam" id="PF02913">
    <property type="entry name" value="FAD-oxidase_C"/>
    <property type="match status" value="1"/>
</dbReference>
<proteinExistence type="inferred from homology"/>
<evidence type="ECO:0000256" key="5">
    <source>
        <dbReference type="ARBA" id="ARBA00023002"/>
    </source>
</evidence>
<evidence type="ECO:0000256" key="6">
    <source>
        <dbReference type="ARBA" id="ARBA00038897"/>
    </source>
</evidence>
<dbReference type="InterPro" id="IPR016164">
    <property type="entry name" value="FAD-linked_Oxase-like_C"/>
</dbReference>
<dbReference type="Gene3D" id="3.30.70.2740">
    <property type="match status" value="1"/>
</dbReference>
<dbReference type="SUPFAM" id="SSF55103">
    <property type="entry name" value="FAD-linked oxidases, C-terminal domain"/>
    <property type="match status" value="1"/>
</dbReference>
<keyword evidence="9" id="KW-1185">Reference proteome</keyword>
<organism evidence="8 9">
    <name type="scientific">Cyclotella atomus</name>
    <dbReference type="NCBI Taxonomy" id="382360"/>
    <lineage>
        <taxon>Eukaryota</taxon>
        <taxon>Sar</taxon>
        <taxon>Stramenopiles</taxon>
        <taxon>Ochrophyta</taxon>
        <taxon>Bacillariophyta</taxon>
        <taxon>Coscinodiscophyceae</taxon>
        <taxon>Thalassiosirophycidae</taxon>
        <taxon>Stephanodiscales</taxon>
        <taxon>Stephanodiscaceae</taxon>
        <taxon>Cyclotella</taxon>
    </lineage>
</organism>
<dbReference type="InterPro" id="IPR036318">
    <property type="entry name" value="FAD-bd_PCMH-like_sf"/>
</dbReference>
<name>A0ABD3PSB6_9STRA</name>
<keyword evidence="4" id="KW-0274">FAD</keyword>
<dbReference type="PANTHER" id="PTHR43716">
    <property type="entry name" value="D-2-HYDROXYGLUTARATE DEHYDROGENASE, MITOCHONDRIAL"/>
    <property type="match status" value="1"/>
</dbReference>
<dbReference type="FunFam" id="3.30.70.2190:FF:000001">
    <property type="entry name" value="D-2-hydroxyglutarate dehydrogenase mitochondrial"/>
    <property type="match status" value="1"/>
</dbReference>
<dbReference type="GO" id="GO:0004458">
    <property type="term" value="F:D-lactate dehydrogenase (cytochrome) activity"/>
    <property type="evidence" value="ECO:0007669"/>
    <property type="project" value="UniProtKB-EC"/>
</dbReference>
<dbReference type="InterPro" id="IPR016171">
    <property type="entry name" value="Vanillyl_alc_oxidase_C-sub2"/>
</dbReference>
<evidence type="ECO:0000256" key="2">
    <source>
        <dbReference type="ARBA" id="ARBA00008000"/>
    </source>
</evidence>
<dbReference type="Gene3D" id="3.30.465.10">
    <property type="match status" value="1"/>
</dbReference>
<dbReference type="InterPro" id="IPR006094">
    <property type="entry name" value="Oxid_FAD_bind_N"/>
</dbReference>
<reference evidence="8 9" key="1">
    <citation type="submission" date="2024-10" db="EMBL/GenBank/DDBJ databases">
        <title>Updated reference genomes for cyclostephanoid diatoms.</title>
        <authorList>
            <person name="Roberts W.R."/>
            <person name="Alverson A.J."/>
        </authorList>
    </citation>
    <scope>NUCLEOTIDE SEQUENCE [LARGE SCALE GENOMIC DNA]</scope>
    <source>
        <strain evidence="8 9">AJA010-31</strain>
    </source>
</reference>
<evidence type="ECO:0000256" key="3">
    <source>
        <dbReference type="ARBA" id="ARBA00022630"/>
    </source>
</evidence>
<dbReference type="InterPro" id="IPR051264">
    <property type="entry name" value="FAD-oxidored/transferase_4"/>
</dbReference>
<dbReference type="PROSITE" id="PS51387">
    <property type="entry name" value="FAD_PCMH"/>
    <property type="match status" value="1"/>
</dbReference>
<dbReference type="Pfam" id="PF01565">
    <property type="entry name" value="FAD_binding_4"/>
    <property type="match status" value="1"/>
</dbReference>
<dbReference type="AlphaFoldDB" id="A0ABD3PSB6"/>
<dbReference type="Gene3D" id="3.30.70.2190">
    <property type="match status" value="1"/>
</dbReference>
<evidence type="ECO:0000313" key="9">
    <source>
        <dbReference type="Proteomes" id="UP001530400"/>
    </source>
</evidence>